<sequence length="151" mass="16802">MPAHPQIAYTLTPLATSRRLLQALTTYEAAKKSFSQFFKVSPEDLAVLRDESGDLIVGKREYVLQFSFLSRIFLEDVVNFPPPNHAFALAPLGMGRRLLETLAIEESARKTFSGYFGIPEDEICIWRDESGSVIGARGEGIEGLGMFKRSS</sequence>
<name>A0A1E3IG11_9TREE</name>
<dbReference type="RefSeq" id="XP_066069865.1">
    <property type="nucleotide sequence ID" value="XM_066213768.1"/>
</dbReference>
<reference evidence="1" key="3">
    <citation type="submission" date="2024-01" db="EMBL/GenBank/DDBJ databases">
        <authorList>
            <person name="Coelho M.A."/>
            <person name="David-Palma M."/>
            <person name="Shea T."/>
            <person name="Sun S."/>
            <person name="Cuomo C.A."/>
            <person name="Heitman J."/>
        </authorList>
    </citation>
    <scope>NUCLEOTIDE SEQUENCE</scope>
    <source>
        <strain evidence="1">CBS 7841</strain>
    </source>
</reference>
<accession>A0A1E3IG11</accession>
<dbReference type="OrthoDB" id="2575697at2759"/>
<dbReference type="KEGG" id="cdep:91088591"/>
<dbReference type="VEuPathDB" id="FungiDB:L203_03317"/>
<proteinExistence type="predicted"/>
<evidence type="ECO:0000313" key="2">
    <source>
        <dbReference type="Proteomes" id="UP000094043"/>
    </source>
</evidence>
<evidence type="ECO:0000313" key="1">
    <source>
        <dbReference type="EMBL" id="WVN89165.1"/>
    </source>
</evidence>
<reference evidence="1" key="1">
    <citation type="submission" date="2016-06" db="EMBL/GenBank/DDBJ databases">
        <authorList>
            <person name="Cuomo C."/>
            <person name="Litvintseva A."/>
            <person name="Heitman J."/>
            <person name="Chen Y."/>
            <person name="Sun S."/>
            <person name="Springer D."/>
            <person name="Dromer F."/>
            <person name="Young S."/>
            <person name="Zeng Q."/>
            <person name="Chapman S."/>
            <person name="Gujja S."/>
            <person name="Saif S."/>
            <person name="Birren B."/>
        </authorList>
    </citation>
    <scope>NUCLEOTIDE SEQUENCE</scope>
    <source>
        <strain evidence="1">CBS 7841</strain>
    </source>
</reference>
<dbReference type="Proteomes" id="UP000094043">
    <property type="component" value="Chromosome 5"/>
</dbReference>
<dbReference type="AlphaFoldDB" id="A0A1E3IG11"/>
<keyword evidence="2" id="KW-1185">Reference proteome</keyword>
<reference evidence="1" key="2">
    <citation type="journal article" date="2022" name="Elife">
        <title>Obligate sexual reproduction of a homothallic fungus closely related to the Cryptococcus pathogenic species complex.</title>
        <authorList>
            <person name="Passer A.R."/>
            <person name="Clancey S.A."/>
            <person name="Shea T."/>
            <person name="David-Palma M."/>
            <person name="Averette A.F."/>
            <person name="Boekhout T."/>
            <person name="Porcel B.M."/>
            <person name="Nowrousian M."/>
            <person name="Cuomo C.A."/>
            <person name="Sun S."/>
            <person name="Heitman J."/>
            <person name="Coelho M.A."/>
        </authorList>
    </citation>
    <scope>NUCLEOTIDE SEQUENCE</scope>
    <source>
        <strain evidence="1">CBS 7841</strain>
    </source>
</reference>
<protein>
    <submittedName>
        <fullName evidence="1">Uncharacterized protein</fullName>
    </submittedName>
</protein>
<dbReference type="EMBL" id="CP143788">
    <property type="protein sequence ID" value="WVN89165.1"/>
    <property type="molecule type" value="Genomic_DNA"/>
</dbReference>
<dbReference type="GeneID" id="91088591"/>
<organism evidence="1 2">
    <name type="scientific">Cryptococcus depauperatus CBS 7841</name>
    <dbReference type="NCBI Taxonomy" id="1295531"/>
    <lineage>
        <taxon>Eukaryota</taxon>
        <taxon>Fungi</taxon>
        <taxon>Dikarya</taxon>
        <taxon>Basidiomycota</taxon>
        <taxon>Agaricomycotina</taxon>
        <taxon>Tremellomycetes</taxon>
        <taxon>Tremellales</taxon>
        <taxon>Cryptococcaceae</taxon>
        <taxon>Cryptococcus</taxon>
    </lineage>
</organism>
<gene>
    <name evidence="1" type="ORF">L203_104381</name>
</gene>